<dbReference type="InterPro" id="IPR001753">
    <property type="entry name" value="Enoyl-CoA_hydra/iso"/>
</dbReference>
<dbReference type="Proteomes" id="UP000323142">
    <property type="component" value="Unassembled WGS sequence"/>
</dbReference>
<dbReference type="InterPro" id="IPR029045">
    <property type="entry name" value="ClpP/crotonase-like_dom_sf"/>
</dbReference>
<dbReference type="CDD" id="cd06558">
    <property type="entry name" value="crotonase-like"/>
    <property type="match status" value="1"/>
</dbReference>
<dbReference type="PANTHER" id="PTHR11941:SF54">
    <property type="entry name" value="ENOYL-COA HYDRATASE, MITOCHONDRIAL"/>
    <property type="match status" value="1"/>
</dbReference>
<dbReference type="Gene3D" id="6.20.390.30">
    <property type="match status" value="1"/>
</dbReference>
<dbReference type="SUPFAM" id="SSF52096">
    <property type="entry name" value="ClpP/crotonase"/>
    <property type="match status" value="1"/>
</dbReference>
<dbReference type="Pfam" id="PF00378">
    <property type="entry name" value="ECH_1"/>
    <property type="match status" value="1"/>
</dbReference>
<comment type="caution">
    <text evidence="1">The sequence shown here is derived from an EMBL/GenBank/DDBJ whole genome shotgun (WGS) entry which is preliminary data.</text>
</comment>
<dbReference type="AlphaFoldDB" id="A0A5B2V2V8"/>
<organism evidence="1 2">
    <name type="scientific">Salinarimonas soli</name>
    <dbReference type="NCBI Taxonomy" id="1638099"/>
    <lineage>
        <taxon>Bacteria</taxon>
        <taxon>Pseudomonadati</taxon>
        <taxon>Pseudomonadota</taxon>
        <taxon>Alphaproteobacteria</taxon>
        <taxon>Hyphomicrobiales</taxon>
        <taxon>Salinarimonadaceae</taxon>
        <taxon>Salinarimonas</taxon>
    </lineage>
</organism>
<evidence type="ECO:0000313" key="2">
    <source>
        <dbReference type="Proteomes" id="UP000323142"/>
    </source>
</evidence>
<dbReference type="EMBL" id="VUOA01000056">
    <property type="protein sequence ID" value="KAA2233158.1"/>
    <property type="molecule type" value="Genomic_DNA"/>
</dbReference>
<gene>
    <name evidence="1" type="ORF">F0L46_24710</name>
</gene>
<reference evidence="1 2" key="1">
    <citation type="submission" date="2019-09" db="EMBL/GenBank/DDBJ databases">
        <title>Salinarimonas rosea gen. nov., sp. nov., a new member of the a-2 subgroup of the Proteobacteria.</title>
        <authorList>
            <person name="Liu J."/>
        </authorList>
    </citation>
    <scope>NUCLEOTIDE SEQUENCE [LARGE SCALE GENOMIC DNA]</scope>
    <source>
        <strain evidence="1 2">BN140002</strain>
    </source>
</reference>
<dbReference type="GO" id="GO:0006635">
    <property type="term" value="P:fatty acid beta-oxidation"/>
    <property type="evidence" value="ECO:0007669"/>
    <property type="project" value="TreeGrafter"/>
</dbReference>
<evidence type="ECO:0000313" key="1">
    <source>
        <dbReference type="EMBL" id="KAA2233158.1"/>
    </source>
</evidence>
<protein>
    <submittedName>
        <fullName evidence="1">Crotonase/enoyl-CoA hydratase family protein</fullName>
    </submittedName>
</protein>
<sequence length="295" mass="32731">MPPIPVNDRTPATSHPLFGLRQLEVVWEAETGALWTHMRPNGRPSYNPALLNDFHAWQDGIADWATGREADVRYLVLASRFPGVFSLGGDLNLFAKKIRERDRDALVRYGQSCVRILHRNLHGLGLPLVTVALVQGDALGGGFESLMSFNVIVAERGVKFGLPENLFGLFPGMGAASFLTRSLGAAKAQDMILNGTMHTAEDMYEMGLVHVLAEPGEGERAVRDYISRSRRRHSAHRAVYQAMREVNPVTLAELDAIVEIWADASLRLREQDLKIMERLVGAQDRLRPALLMAAE</sequence>
<proteinExistence type="predicted"/>
<keyword evidence="2" id="KW-1185">Reference proteome</keyword>
<dbReference type="Gene3D" id="3.90.226.10">
    <property type="entry name" value="2-enoyl-CoA Hydratase, Chain A, domain 1"/>
    <property type="match status" value="1"/>
</dbReference>
<dbReference type="NCBIfam" id="NF006452">
    <property type="entry name" value="PRK08788.1"/>
    <property type="match status" value="1"/>
</dbReference>
<name>A0A5B2V2V8_9HYPH</name>
<dbReference type="PANTHER" id="PTHR11941">
    <property type="entry name" value="ENOYL-COA HYDRATASE-RELATED"/>
    <property type="match status" value="1"/>
</dbReference>
<accession>A0A5B2V2V8</accession>
<dbReference type="OrthoDB" id="9802362at2"/>
<reference evidence="1 2" key="2">
    <citation type="submission" date="2019-09" db="EMBL/GenBank/DDBJ databases">
        <authorList>
            <person name="Jin C."/>
        </authorList>
    </citation>
    <scope>NUCLEOTIDE SEQUENCE [LARGE SCALE GENOMIC DNA]</scope>
    <source>
        <strain evidence="1 2">BN140002</strain>
    </source>
</reference>
<dbReference type="GO" id="GO:0003824">
    <property type="term" value="F:catalytic activity"/>
    <property type="evidence" value="ECO:0007669"/>
    <property type="project" value="UniProtKB-ARBA"/>
</dbReference>